<evidence type="ECO:0000259" key="9">
    <source>
        <dbReference type="Pfam" id="PF12704"/>
    </source>
</evidence>
<evidence type="ECO:0000256" key="2">
    <source>
        <dbReference type="ARBA" id="ARBA00005236"/>
    </source>
</evidence>
<evidence type="ECO:0000256" key="6">
    <source>
        <dbReference type="ARBA" id="ARBA00023136"/>
    </source>
</evidence>
<dbReference type="Pfam" id="PF02687">
    <property type="entry name" value="FtsX"/>
    <property type="match status" value="1"/>
</dbReference>
<dbReference type="PANTHER" id="PTHR30489">
    <property type="entry name" value="LIPOPROTEIN-RELEASING SYSTEM TRANSMEMBRANE PROTEIN LOLE"/>
    <property type="match status" value="1"/>
</dbReference>
<feature type="transmembrane region" description="Helical" evidence="7">
    <location>
        <begin position="20"/>
        <end position="43"/>
    </location>
</feature>
<evidence type="ECO:0000259" key="8">
    <source>
        <dbReference type="Pfam" id="PF02687"/>
    </source>
</evidence>
<gene>
    <name evidence="10" type="ORF">LIP_0614</name>
</gene>
<comment type="similarity">
    <text evidence="2">Belongs to the ABC-4 integral membrane protein family. LolC/E subfamily.</text>
</comment>
<dbReference type="RefSeq" id="WP_068134067.1">
    <property type="nucleotide sequence ID" value="NZ_AP014924.1"/>
</dbReference>
<name>A0A0K2SH72_LIMPI</name>
<proteinExistence type="inferred from homology"/>
<dbReference type="EMBL" id="AP014924">
    <property type="protein sequence ID" value="BAS26471.1"/>
    <property type="molecule type" value="Genomic_DNA"/>
</dbReference>
<feature type="transmembrane region" description="Helical" evidence="7">
    <location>
        <begin position="374"/>
        <end position="400"/>
    </location>
</feature>
<feature type="domain" description="MacB-like periplasmic core" evidence="9">
    <location>
        <begin position="19"/>
        <end position="245"/>
    </location>
</feature>
<dbReference type="PANTHER" id="PTHR30489:SF0">
    <property type="entry name" value="LIPOPROTEIN-RELEASING SYSTEM TRANSMEMBRANE PROTEIN LOLE"/>
    <property type="match status" value="1"/>
</dbReference>
<keyword evidence="11" id="KW-1185">Reference proteome</keyword>
<dbReference type="KEGG" id="lpil:LIP_0614"/>
<organism evidence="10 11">
    <name type="scientific">Limnochorda pilosa</name>
    <dbReference type="NCBI Taxonomy" id="1555112"/>
    <lineage>
        <taxon>Bacteria</taxon>
        <taxon>Bacillati</taxon>
        <taxon>Bacillota</taxon>
        <taxon>Limnochordia</taxon>
        <taxon>Limnochordales</taxon>
        <taxon>Limnochordaceae</taxon>
        <taxon>Limnochorda</taxon>
    </lineage>
</organism>
<reference evidence="11" key="1">
    <citation type="submission" date="2015-07" db="EMBL/GenBank/DDBJ databases">
        <title>Complete genome sequence and phylogenetic analysis of Limnochorda pilosa.</title>
        <authorList>
            <person name="Watanabe M."/>
            <person name="Kojima H."/>
            <person name="Fukui M."/>
        </authorList>
    </citation>
    <scope>NUCLEOTIDE SEQUENCE [LARGE SCALE GENOMIC DNA]</scope>
    <source>
        <strain evidence="11">HC45</strain>
    </source>
</reference>
<sequence>MGLFRIALRNLGRSPSRTALGIASAAAAVLVVVLMKGMVTGIIQGMEENTIRLGSGHVRIIDREYRVRERLLSLQYPVDGFTGEGLAPMTDALKEIPEVEEVVPRLRFGAMISRGEDLRGVQVVGGDPDVERRVLRVDRYLGEGRYVRAGAREAVLGRRLLDRLDLSVGDRFTLVFNTALGALRGYTFTVVGAFESGLAYLDDGTVFVPLDVAQAAVDLGSAATEILLMARNQREVPAMMEEVQSLVESRGAGDRYTAIPWYEHSDIVEWSQVGRRIYDIIYFGILFLASFVVINTFVMIVNERRREIGMLSALGLRPREIRTLFLLEGGLSGLAGSLIGAGVGTALLAVWSRVGILVPGVEALDAEWMYPARLYPVLDVGVVGFAFAAGLLVMVLASYYPARRAARLEPTEALRG</sequence>
<dbReference type="InterPro" id="IPR003838">
    <property type="entry name" value="ABC3_permease_C"/>
</dbReference>
<comment type="subcellular location">
    <subcellularLocation>
        <location evidence="1">Cell membrane</location>
        <topology evidence="1">Multi-pass membrane protein</topology>
    </subcellularLocation>
</comment>
<evidence type="ECO:0000313" key="10">
    <source>
        <dbReference type="EMBL" id="BAS26471.1"/>
    </source>
</evidence>
<feature type="transmembrane region" description="Helical" evidence="7">
    <location>
        <begin position="280"/>
        <end position="302"/>
    </location>
</feature>
<keyword evidence="5 7" id="KW-1133">Transmembrane helix</keyword>
<dbReference type="InterPro" id="IPR025857">
    <property type="entry name" value="MacB_PCD"/>
</dbReference>
<dbReference type="InterPro" id="IPR051447">
    <property type="entry name" value="Lipoprotein-release_system"/>
</dbReference>
<dbReference type="Pfam" id="PF12704">
    <property type="entry name" value="MacB_PCD"/>
    <property type="match status" value="1"/>
</dbReference>
<dbReference type="OrthoDB" id="9770099at2"/>
<dbReference type="GO" id="GO:0044874">
    <property type="term" value="P:lipoprotein localization to outer membrane"/>
    <property type="evidence" value="ECO:0007669"/>
    <property type="project" value="TreeGrafter"/>
</dbReference>
<keyword evidence="3" id="KW-1003">Cell membrane</keyword>
<dbReference type="AlphaFoldDB" id="A0A0K2SH72"/>
<evidence type="ECO:0000256" key="1">
    <source>
        <dbReference type="ARBA" id="ARBA00004651"/>
    </source>
</evidence>
<dbReference type="Proteomes" id="UP000065807">
    <property type="component" value="Chromosome"/>
</dbReference>
<dbReference type="STRING" id="1555112.LIP_0614"/>
<keyword evidence="6 7" id="KW-0472">Membrane</keyword>
<dbReference type="GO" id="GO:0098797">
    <property type="term" value="C:plasma membrane protein complex"/>
    <property type="evidence" value="ECO:0007669"/>
    <property type="project" value="TreeGrafter"/>
</dbReference>
<reference evidence="11" key="2">
    <citation type="journal article" date="2016" name="Int. J. Syst. Evol. Microbiol.">
        <title>Complete genome sequence and cell structure of Limnochorda pilosa, a Gram-negative spore-former within the phylum Firmicutes.</title>
        <authorList>
            <person name="Watanabe M."/>
            <person name="Kojima H."/>
            <person name="Fukui M."/>
        </authorList>
    </citation>
    <scope>NUCLEOTIDE SEQUENCE [LARGE SCALE GENOMIC DNA]</scope>
    <source>
        <strain evidence="11">HC45</strain>
    </source>
</reference>
<feature type="transmembrane region" description="Helical" evidence="7">
    <location>
        <begin position="323"/>
        <end position="354"/>
    </location>
</feature>
<evidence type="ECO:0000256" key="7">
    <source>
        <dbReference type="SAM" id="Phobius"/>
    </source>
</evidence>
<evidence type="ECO:0000256" key="5">
    <source>
        <dbReference type="ARBA" id="ARBA00022989"/>
    </source>
</evidence>
<evidence type="ECO:0000256" key="3">
    <source>
        <dbReference type="ARBA" id="ARBA00022475"/>
    </source>
</evidence>
<feature type="domain" description="ABC3 transporter permease C-terminal" evidence="8">
    <location>
        <begin position="280"/>
        <end position="410"/>
    </location>
</feature>
<evidence type="ECO:0000313" key="11">
    <source>
        <dbReference type="Proteomes" id="UP000065807"/>
    </source>
</evidence>
<evidence type="ECO:0000256" key="4">
    <source>
        <dbReference type="ARBA" id="ARBA00022692"/>
    </source>
</evidence>
<protein>
    <submittedName>
        <fullName evidence="10">ABC transporter permease</fullName>
    </submittedName>
</protein>
<keyword evidence="4 7" id="KW-0812">Transmembrane</keyword>
<accession>A0A0K2SH72</accession>